<dbReference type="AlphaFoldDB" id="A0A0R1GUQ5"/>
<feature type="transmembrane region" description="Helical" evidence="7">
    <location>
        <begin position="42"/>
        <end position="64"/>
    </location>
</feature>
<dbReference type="PATRIC" id="fig|1423722.3.peg.830"/>
<evidence type="ECO:0000256" key="2">
    <source>
        <dbReference type="ARBA" id="ARBA00022448"/>
    </source>
</evidence>
<dbReference type="InterPro" id="IPR052031">
    <property type="entry name" value="Membrane_Transporter-Flippase"/>
</dbReference>
<name>A0A0R1GUQ5_9LACO</name>
<keyword evidence="3" id="KW-1003">Cell membrane</keyword>
<protein>
    <submittedName>
        <fullName evidence="8">Na-driven multidrug efflux pump</fullName>
    </submittedName>
</protein>
<evidence type="ECO:0000313" key="8">
    <source>
        <dbReference type="EMBL" id="KRK38043.1"/>
    </source>
</evidence>
<accession>A0A0R1GUQ5</accession>
<feature type="transmembrane region" description="Helical" evidence="7">
    <location>
        <begin position="133"/>
        <end position="157"/>
    </location>
</feature>
<keyword evidence="2" id="KW-0813">Transport</keyword>
<dbReference type="PIRSF" id="PIRSF006603">
    <property type="entry name" value="DinF"/>
    <property type="match status" value="1"/>
</dbReference>
<feature type="transmembrane region" description="Helical" evidence="7">
    <location>
        <begin position="410"/>
        <end position="433"/>
    </location>
</feature>
<keyword evidence="9" id="KW-1185">Reference proteome</keyword>
<comment type="caution">
    <text evidence="8">The sequence shown here is derived from an EMBL/GenBank/DDBJ whole genome shotgun (WGS) entry which is preliminary data.</text>
</comment>
<feature type="transmembrane region" description="Helical" evidence="7">
    <location>
        <begin position="314"/>
        <end position="335"/>
    </location>
</feature>
<evidence type="ECO:0000256" key="5">
    <source>
        <dbReference type="ARBA" id="ARBA00022989"/>
    </source>
</evidence>
<dbReference type="Pfam" id="PF01554">
    <property type="entry name" value="MatE"/>
    <property type="match status" value="2"/>
</dbReference>
<dbReference type="InterPro" id="IPR048279">
    <property type="entry name" value="MdtK-like"/>
</dbReference>
<reference evidence="8 9" key="1">
    <citation type="journal article" date="2015" name="Genome Announc.">
        <title>Expanding the biotechnology potential of lactobacilli through comparative genomics of 213 strains and associated genera.</title>
        <authorList>
            <person name="Sun Z."/>
            <person name="Harris H.M."/>
            <person name="McCann A."/>
            <person name="Guo C."/>
            <person name="Argimon S."/>
            <person name="Zhang W."/>
            <person name="Yang X."/>
            <person name="Jeffery I.B."/>
            <person name="Cooney J.C."/>
            <person name="Kagawa T.F."/>
            <person name="Liu W."/>
            <person name="Song Y."/>
            <person name="Salvetti E."/>
            <person name="Wrobel A."/>
            <person name="Rasinkangas P."/>
            <person name="Parkhill J."/>
            <person name="Rea M.C."/>
            <person name="O'Sullivan O."/>
            <person name="Ritari J."/>
            <person name="Douillard F.P."/>
            <person name="Paul Ross R."/>
            <person name="Yang R."/>
            <person name="Briner A.E."/>
            <person name="Felis G.E."/>
            <person name="de Vos W.M."/>
            <person name="Barrangou R."/>
            <person name="Klaenhammer T.R."/>
            <person name="Caufield P.W."/>
            <person name="Cui Y."/>
            <person name="Zhang H."/>
            <person name="O'Toole P.W."/>
        </authorList>
    </citation>
    <scope>NUCLEOTIDE SEQUENCE [LARGE SCALE GENOMIC DNA]</scope>
    <source>
        <strain evidence="8 9">DSM 20534</strain>
    </source>
</reference>
<evidence type="ECO:0000256" key="6">
    <source>
        <dbReference type="ARBA" id="ARBA00023136"/>
    </source>
</evidence>
<evidence type="ECO:0000256" key="4">
    <source>
        <dbReference type="ARBA" id="ARBA00022692"/>
    </source>
</evidence>
<evidence type="ECO:0000256" key="1">
    <source>
        <dbReference type="ARBA" id="ARBA00004651"/>
    </source>
</evidence>
<dbReference type="NCBIfam" id="TIGR00797">
    <property type="entry name" value="matE"/>
    <property type="match status" value="1"/>
</dbReference>
<feature type="transmembrane region" description="Helical" evidence="7">
    <location>
        <begin position="12"/>
        <end position="30"/>
    </location>
</feature>
<keyword evidence="6 7" id="KW-0472">Membrane</keyword>
<evidence type="ECO:0000256" key="7">
    <source>
        <dbReference type="SAM" id="Phobius"/>
    </source>
</evidence>
<dbReference type="PANTHER" id="PTHR43549:SF3">
    <property type="entry name" value="MULTIDRUG RESISTANCE PROTEIN YPNP-RELATED"/>
    <property type="match status" value="1"/>
</dbReference>
<dbReference type="EMBL" id="AZCV01000002">
    <property type="protein sequence ID" value="KRK38043.1"/>
    <property type="molecule type" value="Genomic_DNA"/>
</dbReference>
<dbReference type="Proteomes" id="UP000050909">
    <property type="component" value="Unassembled WGS sequence"/>
</dbReference>
<evidence type="ECO:0000256" key="3">
    <source>
        <dbReference type="ARBA" id="ARBA00022475"/>
    </source>
</evidence>
<feature type="transmembrane region" description="Helical" evidence="7">
    <location>
        <begin position="164"/>
        <end position="184"/>
    </location>
</feature>
<feature type="transmembrane region" description="Helical" evidence="7">
    <location>
        <begin position="355"/>
        <end position="373"/>
    </location>
</feature>
<dbReference type="GO" id="GO:0042910">
    <property type="term" value="F:xenobiotic transmembrane transporter activity"/>
    <property type="evidence" value="ECO:0007669"/>
    <property type="project" value="InterPro"/>
</dbReference>
<keyword evidence="5 7" id="KW-1133">Transmembrane helix</keyword>
<sequence length="451" mass="48976">MKDLTRGNPLKIIAIFSIPLLIGNLFQQFYTLSDTLIVGRFLGVNALAAVGSTNSLTFLIIGFAQGATSGLSIKTAQLFGARDYKGVRKSFATSIVISLAISIVMTTLSVVFCREILQLMQTPPEIIDQAYDFLIVIFAGFSVAIGYNLLANVLMALGDSRTPLIFLVVAVVINVAIDIVLIAVLHIGTVAAGIATVSSQGISMILCILYIRKSVPYLQLRREDFKISKQDFIDHLRLGLPMGFQSSIIAIGSVILQLMLNTLGPQSIAAYTAAGKIDQVATLPVMSFGIAMATFVAQNFGARKYGRIIKGVKQILLLSIGISIVLGGLIIIFGRPLVNFFVGNDQPAVTTLAQQYFYVVSSMYWLLSTLFVLRYTLQGLGKSMIPTIAGVFELMMRAFAGLVLVANFEFLGACLANPLAWFGSLMVLIPSYLTTMKQLRERDKIVVKNNQ</sequence>
<dbReference type="CDD" id="cd13138">
    <property type="entry name" value="MATE_yoeA_like"/>
    <property type="match status" value="1"/>
</dbReference>
<feature type="transmembrane region" description="Helical" evidence="7">
    <location>
        <begin position="238"/>
        <end position="260"/>
    </location>
</feature>
<dbReference type="GO" id="GO:0015297">
    <property type="term" value="F:antiporter activity"/>
    <property type="evidence" value="ECO:0007669"/>
    <property type="project" value="InterPro"/>
</dbReference>
<gene>
    <name evidence="8" type="ORF">FC62_GL000813</name>
</gene>
<feature type="transmembrane region" description="Helical" evidence="7">
    <location>
        <begin position="190"/>
        <end position="211"/>
    </location>
</feature>
<dbReference type="InterPro" id="IPR002528">
    <property type="entry name" value="MATE_fam"/>
</dbReference>
<feature type="transmembrane region" description="Helical" evidence="7">
    <location>
        <begin position="385"/>
        <end position="404"/>
    </location>
</feature>
<proteinExistence type="predicted"/>
<dbReference type="RefSeq" id="WP_054746312.1">
    <property type="nucleotide sequence ID" value="NZ_AZCV01000002.1"/>
</dbReference>
<dbReference type="PANTHER" id="PTHR43549">
    <property type="entry name" value="MULTIDRUG RESISTANCE PROTEIN YPNP-RELATED"/>
    <property type="match status" value="1"/>
</dbReference>
<feature type="transmembrane region" description="Helical" evidence="7">
    <location>
        <begin position="280"/>
        <end position="302"/>
    </location>
</feature>
<keyword evidence="4 7" id="KW-0812">Transmembrane</keyword>
<dbReference type="GO" id="GO:0005886">
    <property type="term" value="C:plasma membrane"/>
    <property type="evidence" value="ECO:0007669"/>
    <property type="project" value="UniProtKB-SubCell"/>
</dbReference>
<evidence type="ECO:0000313" key="9">
    <source>
        <dbReference type="Proteomes" id="UP000050909"/>
    </source>
</evidence>
<organism evidence="8 9">
    <name type="scientific">Amylolactobacillus amylotrophicus DSM 20534</name>
    <dbReference type="NCBI Taxonomy" id="1423722"/>
    <lineage>
        <taxon>Bacteria</taxon>
        <taxon>Bacillati</taxon>
        <taxon>Bacillota</taxon>
        <taxon>Bacilli</taxon>
        <taxon>Lactobacillales</taxon>
        <taxon>Lactobacillaceae</taxon>
        <taxon>Amylolactobacillus</taxon>
    </lineage>
</organism>
<comment type="subcellular location">
    <subcellularLocation>
        <location evidence="1">Cell membrane</location>
        <topology evidence="1">Multi-pass membrane protein</topology>
    </subcellularLocation>
</comment>
<feature type="transmembrane region" description="Helical" evidence="7">
    <location>
        <begin position="91"/>
        <end position="113"/>
    </location>
</feature>